<evidence type="ECO:0008006" key="5">
    <source>
        <dbReference type="Google" id="ProtNLM"/>
    </source>
</evidence>
<accession>A0ABP0C6G1</accession>
<feature type="compositionally biased region" description="Basic and acidic residues" evidence="2">
    <location>
        <begin position="462"/>
        <end position="483"/>
    </location>
</feature>
<keyword evidence="1" id="KW-0175">Coiled coil</keyword>
<reference evidence="3 4" key="1">
    <citation type="submission" date="2024-01" db="EMBL/GenBank/DDBJ databases">
        <authorList>
            <person name="Allen C."/>
            <person name="Tagirdzhanova G."/>
        </authorList>
    </citation>
    <scope>NUCLEOTIDE SEQUENCE [LARGE SCALE GENOMIC DNA]</scope>
</reference>
<feature type="region of interest" description="Disordered" evidence="2">
    <location>
        <begin position="401"/>
        <end position="421"/>
    </location>
</feature>
<evidence type="ECO:0000313" key="3">
    <source>
        <dbReference type="EMBL" id="CAK7226806.1"/>
    </source>
</evidence>
<feature type="compositionally biased region" description="Gly residues" evidence="2">
    <location>
        <begin position="404"/>
        <end position="414"/>
    </location>
</feature>
<evidence type="ECO:0000256" key="2">
    <source>
        <dbReference type="SAM" id="MobiDB-lite"/>
    </source>
</evidence>
<gene>
    <name evidence="3" type="ORF">SCUCBS95973_006323</name>
</gene>
<dbReference type="EMBL" id="CAWUHB010000037">
    <property type="protein sequence ID" value="CAK7226806.1"/>
    <property type="molecule type" value="Genomic_DNA"/>
</dbReference>
<name>A0ABP0C6G1_9PEZI</name>
<proteinExistence type="predicted"/>
<feature type="region of interest" description="Disordered" evidence="2">
    <location>
        <begin position="462"/>
        <end position="513"/>
    </location>
</feature>
<evidence type="ECO:0000313" key="4">
    <source>
        <dbReference type="Proteomes" id="UP001642405"/>
    </source>
</evidence>
<organism evidence="3 4">
    <name type="scientific">Sporothrix curviconia</name>
    <dbReference type="NCBI Taxonomy" id="1260050"/>
    <lineage>
        <taxon>Eukaryota</taxon>
        <taxon>Fungi</taxon>
        <taxon>Dikarya</taxon>
        <taxon>Ascomycota</taxon>
        <taxon>Pezizomycotina</taxon>
        <taxon>Sordariomycetes</taxon>
        <taxon>Sordariomycetidae</taxon>
        <taxon>Ophiostomatales</taxon>
        <taxon>Ophiostomataceae</taxon>
        <taxon>Sporothrix</taxon>
    </lineage>
</organism>
<protein>
    <recommendedName>
        <fullName evidence="5">MEI5 protein</fullName>
    </recommendedName>
</protein>
<feature type="coiled-coil region" evidence="1">
    <location>
        <begin position="96"/>
        <end position="154"/>
    </location>
</feature>
<keyword evidence="4" id="KW-1185">Reference proteome</keyword>
<comment type="caution">
    <text evidence="3">The sequence shown here is derived from an EMBL/GenBank/DDBJ whole genome shotgun (WGS) entry which is preliminary data.</text>
</comment>
<evidence type="ECO:0000256" key="1">
    <source>
        <dbReference type="SAM" id="Coils"/>
    </source>
</evidence>
<dbReference type="Proteomes" id="UP001642405">
    <property type="component" value="Unassembled WGS sequence"/>
</dbReference>
<feature type="compositionally biased region" description="Polar residues" evidence="2">
    <location>
        <begin position="1"/>
        <end position="22"/>
    </location>
</feature>
<feature type="region of interest" description="Disordered" evidence="2">
    <location>
        <begin position="1"/>
        <end position="29"/>
    </location>
</feature>
<sequence>MSTPPATPGNSPSLRLNSNFQSAAGAPPSPELNVEDLLRAVAEVERNIIAIHSNAQVFKAVRDVFDANTRLRSASEVTYTRMTSVEVEKIKLQEVCDKKNATIARLEAANRQLLQKVDNMNGLKESLKKEKALTKSLSEEKQSLEKDKQNLAEHLEVECTNKAVILETHRRTQRRLDRLESFALPPTPMAPEEITRRLDAIFQSAFDFINACFSQDLDIRSLGGHGWNEFKEKFREHLGTLPLAGSNSPDAKRMRTAAVLCYLGYFATQELFQPEYTLQKGSELGDALYHQIDDPDHANFVRRQLLRMEDEDVVDNIKARVDEVKKTVNGLVWPILAPDMQNQFSNGLERWCEETVRVWRQDIQPLPHGIMVDTDLEEGEPPAREWKVMAAEWMAASAAAGAGTASGSGSGSGSGSSSARIPSIKSANDVAACIWPVFVMVDADNTVARQGLVLTKAQIAEAKKEEALEEEAKKEEAKKEEARLAQVARSGRRRSRAPPNPNPDSPTSQAQPF</sequence>